<evidence type="ECO:0000313" key="1">
    <source>
        <dbReference type="EMBL" id="MQT26546.1"/>
    </source>
</evidence>
<dbReference type="EMBL" id="WIVT01000016">
    <property type="protein sequence ID" value="MQU17584.1"/>
    <property type="molecule type" value="Genomic_DNA"/>
</dbReference>
<evidence type="ECO:0000313" key="3">
    <source>
        <dbReference type="EMBL" id="MQU17584.1"/>
    </source>
</evidence>
<dbReference type="Proteomes" id="UP000713985">
    <property type="component" value="Unassembled WGS sequence"/>
</dbReference>
<keyword evidence="7" id="KW-1185">Reference proteome</keyword>
<gene>
    <name evidence="3" type="ORF">GHN41_14165</name>
    <name evidence="2" type="ORF">GHN86_12470</name>
    <name evidence="1" type="ORF">GHN94_11975</name>
    <name evidence="4" type="ORF">GHO29_13840</name>
</gene>
<accession>A0A6A7YVJ2</accession>
<proteinExistence type="predicted"/>
<comment type="caution">
    <text evidence="2">The sequence shown here is derived from an EMBL/GenBank/DDBJ whole genome shotgun (WGS) entry which is preliminary data.</text>
</comment>
<dbReference type="InterPro" id="IPR029024">
    <property type="entry name" value="TerB-like"/>
</dbReference>
<dbReference type="AlphaFoldDB" id="A0A6A7YVJ2"/>
<name>A0A6A7YVJ2_9PSED</name>
<evidence type="ECO:0000313" key="7">
    <source>
        <dbReference type="Proteomes" id="UP000713985"/>
    </source>
</evidence>
<dbReference type="EMBL" id="WIWP01000017">
    <property type="protein sequence ID" value="MQT26546.1"/>
    <property type="molecule type" value="Genomic_DNA"/>
</dbReference>
<reference evidence="5 6" key="1">
    <citation type="submission" date="2019-10" db="EMBL/GenBank/DDBJ databases">
        <title>Evaluation of single-gene subtyping targets for Pseudomonas.</title>
        <authorList>
            <person name="Reichler S.J."/>
            <person name="Orsi R.H."/>
            <person name="Wiedmann M."/>
            <person name="Martin N.H."/>
            <person name="Murphy S.I."/>
        </authorList>
    </citation>
    <scope>NUCLEOTIDE SEQUENCE</scope>
    <source>
        <strain evidence="1 7">FSL R10-0802</strain>
        <strain evidence="3 6">FSL R10-1594</strain>
        <strain evidence="4 5">FSL R10-1984</strain>
        <strain evidence="2">FSL R10-2339</strain>
    </source>
</reference>
<organism evidence="2">
    <name type="scientific">Pseudomonas helleri</name>
    <dbReference type="NCBI Taxonomy" id="1608996"/>
    <lineage>
        <taxon>Bacteria</taxon>
        <taxon>Pseudomonadati</taxon>
        <taxon>Pseudomonadota</taxon>
        <taxon>Gammaproteobacteria</taxon>
        <taxon>Pseudomonadales</taxon>
        <taxon>Pseudomonadaceae</taxon>
        <taxon>Pseudomonas</taxon>
    </lineage>
</organism>
<dbReference type="EMBL" id="WIVW01000017">
    <property type="protein sequence ID" value="MQU27566.1"/>
    <property type="molecule type" value="Genomic_DNA"/>
</dbReference>
<dbReference type="CDD" id="cd07178">
    <property type="entry name" value="terB_like_YebE"/>
    <property type="match status" value="1"/>
</dbReference>
<dbReference type="Proteomes" id="UP000437970">
    <property type="component" value="Unassembled WGS sequence"/>
</dbReference>
<dbReference type="RefSeq" id="WP_153379677.1">
    <property type="nucleotide sequence ID" value="NZ_JBITTT010000008.1"/>
</dbReference>
<dbReference type="EMBL" id="WIWC01000017">
    <property type="protein sequence ID" value="MQT80874.1"/>
    <property type="molecule type" value="Genomic_DNA"/>
</dbReference>
<dbReference type="InterPro" id="IPR007486">
    <property type="entry name" value="YebE"/>
</dbReference>
<evidence type="ECO:0000313" key="4">
    <source>
        <dbReference type="EMBL" id="MQU27566.1"/>
    </source>
</evidence>
<protein>
    <submittedName>
        <fullName evidence="2">DUF533 domain-containing protein</fullName>
    </submittedName>
</protein>
<dbReference type="OrthoDB" id="5459344at2"/>
<dbReference type="Gene3D" id="1.10.3680.10">
    <property type="entry name" value="TerB-like"/>
    <property type="match status" value="1"/>
</dbReference>
<evidence type="ECO:0000313" key="5">
    <source>
        <dbReference type="Proteomes" id="UP000437970"/>
    </source>
</evidence>
<evidence type="ECO:0000313" key="6">
    <source>
        <dbReference type="Proteomes" id="UP000443000"/>
    </source>
</evidence>
<dbReference type="Pfam" id="PF04391">
    <property type="entry name" value="DUF533"/>
    <property type="match status" value="1"/>
</dbReference>
<dbReference type="SUPFAM" id="SSF158682">
    <property type="entry name" value="TerB-like"/>
    <property type="match status" value="1"/>
</dbReference>
<evidence type="ECO:0000313" key="2">
    <source>
        <dbReference type="EMBL" id="MQT80874.1"/>
    </source>
</evidence>
<sequence>MNTIGLLEQLLKSGQQMMQNKTGAQGSAQGSTGTGGLGGLGGLGDLLGGAGGAGRSAGAGGLGGLLSGAGGGAMVASVLGMLLGRKGGSGQALTYGGLAALGSLAYKAYTNWQANQAAAPQTQPQTLDRLTAPQQVEEHTLAILTAMIAAAKADGQIDDREHQLISGELNKQGGDPAIKQWLEQELNSPLDAAKVAAYAATPEMAAEMYLASVLVVDDEHPQERDYLDLLAAHLKLDPDLQVELEAQVRKSAAG</sequence>
<dbReference type="Proteomes" id="UP000443000">
    <property type="component" value="Unassembled WGS sequence"/>
</dbReference>